<comment type="caution">
    <text evidence="3">The sequence shown here is derived from an EMBL/GenBank/DDBJ whole genome shotgun (WGS) entry which is preliminary data.</text>
</comment>
<keyword evidence="2" id="KW-1133">Transmembrane helix</keyword>
<reference evidence="3 4" key="1">
    <citation type="journal article" date="2023" name="Sci. Data">
        <title>Genome assembly of the Korean intertidal mud-creeper Batillaria attramentaria.</title>
        <authorList>
            <person name="Patra A.K."/>
            <person name="Ho P.T."/>
            <person name="Jun S."/>
            <person name="Lee S.J."/>
            <person name="Kim Y."/>
            <person name="Won Y.J."/>
        </authorList>
    </citation>
    <scope>NUCLEOTIDE SEQUENCE [LARGE SCALE GENOMIC DNA]</scope>
    <source>
        <strain evidence="3">Wonlab-2016</strain>
    </source>
</reference>
<gene>
    <name evidence="3" type="ORF">BaRGS_00030250</name>
</gene>
<dbReference type="AlphaFoldDB" id="A0ABD0JTQ6"/>
<keyword evidence="2" id="KW-0812">Transmembrane</keyword>
<dbReference type="EMBL" id="JACVVK020000324">
    <property type="protein sequence ID" value="KAK7478491.1"/>
    <property type="molecule type" value="Genomic_DNA"/>
</dbReference>
<feature type="region of interest" description="Disordered" evidence="1">
    <location>
        <begin position="62"/>
        <end position="102"/>
    </location>
</feature>
<feature type="transmembrane region" description="Helical" evidence="2">
    <location>
        <begin position="20"/>
        <end position="41"/>
    </location>
</feature>
<name>A0ABD0JTQ6_9CAEN</name>
<proteinExistence type="predicted"/>
<accession>A0ABD0JTQ6</accession>
<protein>
    <submittedName>
        <fullName evidence="3">Uncharacterized protein</fullName>
    </submittedName>
</protein>
<evidence type="ECO:0000313" key="4">
    <source>
        <dbReference type="Proteomes" id="UP001519460"/>
    </source>
</evidence>
<keyword evidence="2" id="KW-0472">Membrane</keyword>
<dbReference type="Proteomes" id="UP001519460">
    <property type="component" value="Unassembled WGS sequence"/>
</dbReference>
<sequence length="102" mass="10941">MTASTSLHEHQRQHTPSELFSYVDITVILVVTTLAMTLALVRCRQACSCRSAALDSAAACNSPQRFVPSSPRIATSSLEPRNSPAERAAPPDLSGRPDPVSH</sequence>
<organism evidence="3 4">
    <name type="scientific">Batillaria attramentaria</name>
    <dbReference type="NCBI Taxonomy" id="370345"/>
    <lineage>
        <taxon>Eukaryota</taxon>
        <taxon>Metazoa</taxon>
        <taxon>Spiralia</taxon>
        <taxon>Lophotrochozoa</taxon>
        <taxon>Mollusca</taxon>
        <taxon>Gastropoda</taxon>
        <taxon>Caenogastropoda</taxon>
        <taxon>Sorbeoconcha</taxon>
        <taxon>Cerithioidea</taxon>
        <taxon>Batillariidae</taxon>
        <taxon>Batillaria</taxon>
    </lineage>
</organism>
<keyword evidence="4" id="KW-1185">Reference proteome</keyword>
<evidence type="ECO:0000256" key="2">
    <source>
        <dbReference type="SAM" id="Phobius"/>
    </source>
</evidence>
<evidence type="ECO:0000256" key="1">
    <source>
        <dbReference type="SAM" id="MobiDB-lite"/>
    </source>
</evidence>
<evidence type="ECO:0000313" key="3">
    <source>
        <dbReference type="EMBL" id="KAK7478491.1"/>
    </source>
</evidence>